<evidence type="ECO:0000313" key="6">
    <source>
        <dbReference type="EMBL" id="TNM56937.1"/>
    </source>
</evidence>
<proteinExistence type="predicted"/>
<evidence type="ECO:0000259" key="5">
    <source>
        <dbReference type="Pfam" id="PF01593"/>
    </source>
</evidence>
<feature type="binding site" evidence="3">
    <location>
        <position position="345"/>
    </location>
    <ligand>
        <name>substrate</name>
    </ligand>
</feature>
<feature type="binding site" evidence="3">
    <location>
        <position position="231"/>
    </location>
    <ligand>
        <name>FAD</name>
        <dbReference type="ChEBI" id="CHEBI:57692"/>
    </ligand>
</feature>
<evidence type="ECO:0000256" key="4">
    <source>
        <dbReference type="SAM" id="MobiDB-lite"/>
    </source>
</evidence>
<feature type="compositionally biased region" description="Polar residues" evidence="4">
    <location>
        <begin position="463"/>
        <end position="476"/>
    </location>
</feature>
<feature type="region of interest" description="Disordered" evidence="4">
    <location>
        <begin position="449"/>
        <end position="492"/>
    </location>
</feature>
<keyword evidence="2" id="KW-0560">Oxidoreductase</keyword>
<feature type="domain" description="Amine oxidase" evidence="5">
    <location>
        <begin position="11"/>
        <end position="439"/>
    </location>
</feature>
<dbReference type="InterPro" id="IPR002937">
    <property type="entry name" value="Amino_oxidase"/>
</dbReference>
<comment type="caution">
    <text evidence="6">The sequence shown here is derived from an EMBL/GenBank/DDBJ whole genome shotgun (WGS) entry which is preliminary data.</text>
</comment>
<evidence type="ECO:0000256" key="2">
    <source>
        <dbReference type="ARBA" id="ARBA00023002"/>
    </source>
</evidence>
<evidence type="ECO:0000313" key="7">
    <source>
        <dbReference type="Proteomes" id="UP000314223"/>
    </source>
</evidence>
<evidence type="ECO:0000256" key="3">
    <source>
        <dbReference type="PIRSR" id="PIRSR601613-1"/>
    </source>
</evidence>
<dbReference type="RefSeq" id="WP_139467728.1">
    <property type="nucleotide sequence ID" value="NZ_VDMQ01000002.1"/>
</dbReference>
<dbReference type="Gene3D" id="3.50.50.60">
    <property type="entry name" value="FAD/NAD(P)-binding domain"/>
    <property type="match status" value="1"/>
</dbReference>
<dbReference type="InterPro" id="IPR001613">
    <property type="entry name" value="Flavin_amine_oxidase"/>
</dbReference>
<dbReference type="EMBL" id="VDMQ01000002">
    <property type="protein sequence ID" value="TNM56937.1"/>
    <property type="molecule type" value="Genomic_DNA"/>
</dbReference>
<gene>
    <name evidence="6" type="ORF">FHQ09_05050</name>
</gene>
<reference evidence="6 7" key="1">
    <citation type="submission" date="2019-06" db="EMBL/GenBank/DDBJ databases">
        <authorList>
            <person name="Mardanova A.M."/>
            <person name="Pudova D.S."/>
            <person name="Shagimardanova E.I."/>
            <person name="Gogoleva N.E."/>
            <person name="Lutfullin M.T."/>
            <person name="Hadieva G.F."/>
            <person name="Sharipova M.R."/>
        </authorList>
    </citation>
    <scope>NUCLEOTIDE SEQUENCE [LARGE SCALE GENOMIC DNA]</scope>
    <source>
        <strain evidence="6 7">MG-1</strain>
    </source>
</reference>
<dbReference type="InterPro" id="IPR050464">
    <property type="entry name" value="Zeta_carotene_desat/Oxidored"/>
</dbReference>
<dbReference type="SUPFAM" id="SSF51905">
    <property type="entry name" value="FAD/NAD(P)-binding domain"/>
    <property type="match status" value="1"/>
</dbReference>
<name>A0A5C4X4Q0_9MICO</name>
<sequence>MKDAVIVGGGLAGLSAAWRLRNWDVTLLESGSRVGGRIRSENRGRYFLNWGGHMFAGGKTATNSLITETQTRSSEIPGSLSAVSMNGKLLIDGPVQSYPFRIPMSLKDRASMIKAGVKVSADVLRYANAVRLRPNESSEMRQQRIYDFENDRSFADYIGELSEDAEAMFRPTITRSAADPDELAAGAGIGYFSLVWNIGQGLNRSIGGGPSSLVESIAAPLQENIQLDAKVYEIVHKKDHVVVRYRQDDIDHEIEALSVVLATPATVAHKIAVDLQEDKREALGQIVYGPYVSAAFLTNETEPQPWDRAYGIATPKRSFNVVMNQGNIVRGTESERQPGGSIMTFSPASLARKLLDQDDKDIVDTYIGDLDEVLPGFAGIVEEAQVQRWRTGAPYCFPGRGKLQPTLNALSGRVFLAGDYMGTLYTETAISSGFTAAQEAANILVTARQTRRHHPVQHPNENEPPQHQAGTASAGETTDTNSASTTITSEAS</sequence>
<protein>
    <submittedName>
        <fullName evidence="6">FAD-dependent oxidoreductase</fullName>
    </submittedName>
</protein>
<dbReference type="PANTHER" id="PTHR42923">
    <property type="entry name" value="PROTOPORPHYRINOGEN OXIDASE"/>
    <property type="match status" value="1"/>
</dbReference>
<evidence type="ECO:0000256" key="1">
    <source>
        <dbReference type="ARBA" id="ARBA00001974"/>
    </source>
</evidence>
<dbReference type="Pfam" id="PF01593">
    <property type="entry name" value="Amino_oxidase"/>
    <property type="match status" value="1"/>
</dbReference>
<dbReference type="PRINTS" id="PR00757">
    <property type="entry name" value="AMINEOXDASEF"/>
</dbReference>
<dbReference type="InterPro" id="IPR036188">
    <property type="entry name" value="FAD/NAD-bd_sf"/>
</dbReference>
<dbReference type="AlphaFoldDB" id="A0A5C4X4Q0"/>
<organism evidence="6 7">
    <name type="scientific">Brevibacterium sediminis</name>
    <dbReference type="NCBI Taxonomy" id="1857024"/>
    <lineage>
        <taxon>Bacteria</taxon>
        <taxon>Bacillati</taxon>
        <taxon>Actinomycetota</taxon>
        <taxon>Actinomycetes</taxon>
        <taxon>Micrococcales</taxon>
        <taxon>Brevibacteriaceae</taxon>
        <taxon>Brevibacterium</taxon>
    </lineage>
</organism>
<accession>A0A5C4X4Q0</accession>
<feature type="compositionally biased region" description="Low complexity" evidence="4">
    <location>
        <begin position="477"/>
        <end position="492"/>
    </location>
</feature>
<dbReference type="GO" id="GO:0016491">
    <property type="term" value="F:oxidoreductase activity"/>
    <property type="evidence" value="ECO:0007669"/>
    <property type="project" value="UniProtKB-KW"/>
</dbReference>
<dbReference type="Proteomes" id="UP000314223">
    <property type="component" value="Unassembled WGS sequence"/>
</dbReference>
<comment type="cofactor">
    <cofactor evidence="1">
        <name>FAD</name>
        <dbReference type="ChEBI" id="CHEBI:57692"/>
    </cofactor>
</comment>